<proteinExistence type="predicted"/>
<evidence type="ECO:0000313" key="1">
    <source>
        <dbReference type="EMBL" id="OAQ35782.1"/>
    </source>
</evidence>
<dbReference type="AlphaFoldDB" id="A0A197KDJ9"/>
<dbReference type="EMBL" id="KV442013">
    <property type="protein sequence ID" value="OAQ35782.1"/>
    <property type="molecule type" value="Genomic_DNA"/>
</dbReference>
<name>A0A197KDJ9_9FUNG</name>
<evidence type="ECO:0000313" key="2">
    <source>
        <dbReference type="Proteomes" id="UP000078512"/>
    </source>
</evidence>
<reference evidence="1 2" key="1">
    <citation type="submission" date="2016-05" db="EMBL/GenBank/DDBJ databases">
        <title>Genome sequencing reveals origins of a unique bacterial endosymbiosis in the earliest lineages of terrestrial Fungi.</title>
        <authorList>
            <consortium name="DOE Joint Genome Institute"/>
            <person name="Uehling J."/>
            <person name="Gryganskyi A."/>
            <person name="Hameed K."/>
            <person name="Tschaplinski T."/>
            <person name="Misztal P."/>
            <person name="Wu S."/>
            <person name="Desiro A."/>
            <person name="Vande Pol N."/>
            <person name="Du Z.-Y."/>
            <person name="Zienkiewicz A."/>
            <person name="Zienkiewicz K."/>
            <person name="Morin E."/>
            <person name="Tisserant E."/>
            <person name="Splivallo R."/>
            <person name="Hainaut M."/>
            <person name="Henrissat B."/>
            <person name="Ohm R."/>
            <person name="Kuo A."/>
            <person name="Yan J."/>
            <person name="Lipzen A."/>
            <person name="Nolan M."/>
            <person name="Labutti K."/>
            <person name="Barry K."/>
            <person name="Goldstein A."/>
            <person name="Labbe J."/>
            <person name="Schadt C."/>
            <person name="Tuskan G."/>
            <person name="Grigoriev I."/>
            <person name="Martin F."/>
            <person name="Vilgalys R."/>
            <person name="Bonito G."/>
        </authorList>
    </citation>
    <scope>NUCLEOTIDE SEQUENCE [LARGE SCALE GENOMIC DNA]</scope>
    <source>
        <strain evidence="1 2">AG-77</strain>
    </source>
</reference>
<accession>A0A197KDJ9</accession>
<sequence>MEARIAFLAGFVFCMYAEGLLIPNVVNAMNLRRLVKRDGGAKMSSGTVGNEGDEGEPR</sequence>
<organism evidence="1 2">
    <name type="scientific">Linnemannia elongata AG-77</name>
    <dbReference type="NCBI Taxonomy" id="1314771"/>
    <lineage>
        <taxon>Eukaryota</taxon>
        <taxon>Fungi</taxon>
        <taxon>Fungi incertae sedis</taxon>
        <taxon>Mucoromycota</taxon>
        <taxon>Mortierellomycotina</taxon>
        <taxon>Mortierellomycetes</taxon>
        <taxon>Mortierellales</taxon>
        <taxon>Mortierellaceae</taxon>
        <taxon>Linnemannia</taxon>
    </lineage>
</organism>
<keyword evidence="2" id="KW-1185">Reference proteome</keyword>
<gene>
    <name evidence="1" type="ORF">K457DRAFT_132468</name>
</gene>
<protein>
    <submittedName>
        <fullName evidence="1">Uncharacterized protein</fullName>
    </submittedName>
</protein>
<dbReference type="Proteomes" id="UP000078512">
    <property type="component" value="Unassembled WGS sequence"/>
</dbReference>